<organism evidence="4">
    <name type="scientific">Gongylonema pulchrum</name>
    <dbReference type="NCBI Taxonomy" id="637853"/>
    <lineage>
        <taxon>Eukaryota</taxon>
        <taxon>Metazoa</taxon>
        <taxon>Ecdysozoa</taxon>
        <taxon>Nematoda</taxon>
        <taxon>Chromadorea</taxon>
        <taxon>Rhabditida</taxon>
        <taxon>Spirurina</taxon>
        <taxon>Spiruromorpha</taxon>
        <taxon>Spiruroidea</taxon>
        <taxon>Gongylonematidae</taxon>
        <taxon>Gongylonema</taxon>
    </lineage>
</organism>
<reference evidence="4" key="1">
    <citation type="submission" date="2016-06" db="UniProtKB">
        <authorList>
            <consortium name="WormBaseParasite"/>
        </authorList>
    </citation>
    <scope>IDENTIFICATION</scope>
</reference>
<feature type="compositionally biased region" description="Basic and acidic residues" evidence="1">
    <location>
        <begin position="161"/>
        <end position="220"/>
    </location>
</feature>
<sequence>GGVPGVAQQTAAPVPAAPVPQGVPAVGVDPNAAHNYSGYFAPTGGPAQGQNGTAAPAYGSASAPAYGAMPQAPSRAHNYSGYFAPTGGPAQGQNGTAAPAYGSASAPAYGAMPQAPSRGAPPPQAHPGAMMGKPGGYGEFQDDRGPRGGGYGSFFNASSIADDRFGGRPDDRGGRDDRGPRGFDRDRGGYGDRDRDRGSRDERGGRERPSRWGDERGSDRGSDGFRGGSVFLHIFKYKLGFFSCEFLKGIHLKTDSSGYLCVLYVFRKASSVDKLRVWSLYLRKKAVV</sequence>
<evidence type="ECO:0000313" key="3">
    <source>
        <dbReference type="Proteomes" id="UP000271098"/>
    </source>
</evidence>
<gene>
    <name evidence="2" type="ORF">GPUH_LOCUS22031</name>
</gene>
<evidence type="ECO:0000313" key="2">
    <source>
        <dbReference type="EMBL" id="VDN39347.1"/>
    </source>
</evidence>
<reference evidence="2 3" key="2">
    <citation type="submission" date="2018-11" db="EMBL/GenBank/DDBJ databases">
        <authorList>
            <consortium name="Pathogen Informatics"/>
        </authorList>
    </citation>
    <scope>NUCLEOTIDE SEQUENCE [LARGE SCALE GENOMIC DNA]</scope>
</reference>
<dbReference type="WBParaSite" id="GPUH_0002205801-mRNA-1">
    <property type="protein sequence ID" value="GPUH_0002205801-mRNA-1"/>
    <property type="gene ID" value="GPUH_0002205801"/>
</dbReference>
<name>A0A183EM40_9BILA</name>
<protein>
    <submittedName>
        <fullName evidence="4">Translation initiation factor if-2</fullName>
    </submittedName>
</protein>
<keyword evidence="3" id="KW-1185">Reference proteome</keyword>
<dbReference type="EMBL" id="UYRT01094067">
    <property type="protein sequence ID" value="VDN39347.1"/>
    <property type="molecule type" value="Genomic_DNA"/>
</dbReference>
<accession>A0A183EM40</accession>
<evidence type="ECO:0000313" key="4">
    <source>
        <dbReference type="WBParaSite" id="GPUH_0002205801-mRNA-1"/>
    </source>
</evidence>
<proteinExistence type="predicted"/>
<dbReference type="Proteomes" id="UP000271098">
    <property type="component" value="Unassembled WGS sequence"/>
</dbReference>
<dbReference type="AlphaFoldDB" id="A0A183EM40"/>
<feature type="region of interest" description="Disordered" evidence="1">
    <location>
        <begin position="109"/>
        <end position="220"/>
    </location>
</feature>
<feature type="region of interest" description="Disordered" evidence="1">
    <location>
        <begin position="1"/>
        <end position="21"/>
    </location>
</feature>
<evidence type="ECO:0000256" key="1">
    <source>
        <dbReference type="SAM" id="MobiDB-lite"/>
    </source>
</evidence>